<dbReference type="Proteomes" id="UP000652761">
    <property type="component" value="Unassembled WGS sequence"/>
</dbReference>
<proteinExistence type="predicted"/>
<name>A0A843XFH8_COLES</name>
<keyword evidence="3" id="KW-1185">Reference proteome</keyword>
<protein>
    <submittedName>
        <fullName evidence="2">Uncharacterized protein</fullName>
    </submittedName>
</protein>
<gene>
    <name evidence="2" type="ORF">Taro_051225</name>
</gene>
<feature type="compositionally biased region" description="Acidic residues" evidence="1">
    <location>
        <begin position="87"/>
        <end position="96"/>
    </location>
</feature>
<organism evidence="2 3">
    <name type="scientific">Colocasia esculenta</name>
    <name type="common">Wild taro</name>
    <name type="synonym">Arum esculentum</name>
    <dbReference type="NCBI Taxonomy" id="4460"/>
    <lineage>
        <taxon>Eukaryota</taxon>
        <taxon>Viridiplantae</taxon>
        <taxon>Streptophyta</taxon>
        <taxon>Embryophyta</taxon>
        <taxon>Tracheophyta</taxon>
        <taxon>Spermatophyta</taxon>
        <taxon>Magnoliopsida</taxon>
        <taxon>Liliopsida</taxon>
        <taxon>Araceae</taxon>
        <taxon>Aroideae</taxon>
        <taxon>Colocasieae</taxon>
        <taxon>Colocasia</taxon>
    </lineage>
</organism>
<evidence type="ECO:0000256" key="1">
    <source>
        <dbReference type="SAM" id="MobiDB-lite"/>
    </source>
</evidence>
<evidence type="ECO:0000313" key="3">
    <source>
        <dbReference type="Proteomes" id="UP000652761"/>
    </source>
</evidence>
<feature type="region of interest" description="Disordered" evidence="1">
    <location>
        <begin position="57"/>
        <end position="100"/>
    </location>
</feature>
<reference evidence="2" key="1">
    <citation type="submission" date="2017-07" db="EMBL/GenBank/DDBJ databases">
        <title>Taro Niue Genome Assembly and Annotation.</title>
        <authorList>
            <person name="Atibalentja N."/>
            <person name="Keating K."/>
            <person name="Fields C.J."/>
        </authorList>
    </citation>
    <scope>NUCLEOTIDE SEQUENCE</scope>
    <source>
        <strain evidence="2">Niue_2</strain>
        <tissue evidence="2">Leaf</tissue>
    </source>
</reference>
<dbReference type="EMBL" id="NMUH01008053">
    <property type="protein sequence ID" value="MQM18239.1"/>
    <property type="molecule type" value="Genomic_DNA"/>
</dbReference>
<evidence type="ECO:0000313" key="2">
    <source>
        <dbReference type="EMBL" id="MQM18239.1"/>
    </source>
</evidence>
<feature type="compositionally biased region" description="Basic and acidic residues" evidence="1">
    <location>
        <begin position="64"/>
        <end position="79"/>
    </location>
</feature>
<comment type="caution">
    <text evidence="2">The sequence shown here is derived from an EMBL/GenBank/DDBJ whole genome shotgun (WGS) entry which is preliminary data.</text>
</comment>
<dbReference type="AlphaFoldDB" id="A0A843XFH8"/>
<sequence length="193" mass="20917">MLRLLSHRHNGSPQWRGFGPKTCLFLRSWRVVIGWVQDEWSSSELRRVGKVRTTGALESPIKGTGEEGRVPAEGADRGGELGGGQAGEEEEEEEEEGWRRGGVSRLLLGARLSSLSPDPPLFSFPTSAAFSSLSLSPSVPSLDACLRRRVLRWLSRSLSGGWGSASSWAVIARRRLSGVLADLAESGASVFRS</sequence>
<accession>A0A843XFH8</accession>